<dbReference type="SUPFAM" id="SSF51215">
    <property type="entry name" value="Regulatory protein AraC"/>
    <property type="match status" value="1"/>
</dbReference>
<dbReference type="PATRIC" id="fig|1423733.4.peg.1664"/>
<dbReference type="PANTHER" id="PTHR43280:SF2">
    <property type="entry name" value="HTH-TYPE TRANSCRIPTIONAL REGULATOR EXSA"/>
    <property type="match status" value="1"/>
</dbReference>
<sequence>MKEMYHHELVTPNEGLPIRVIEHRGNESNVLPHWHQAVEIDLVLAGSATYVVSGKTLTAQAGDIVLINANEIHGVRSAQSTAETSAVTLLMPYQFLEKQLPNFQFIWFLVDQKNPAYPQLVNAIKRVTTIEAEPTDGLLRLRQQSALYLVLYILLKHFSQYRDVPNNLHGTTQQQALAKVIAFLTDNSRQALTLTQVAGEMHLSTGYLSRLFTKQMQVSLMQYLQLIRLQDAYQLLVTTETSISAIADLTGFANVKAFRTLFIKVYQQNPLKYRQTHKGQ</sequence>
<gene>
    <name evidence="5" type="ORF">FC82_GL001582</name>
</gene>
<evidence type="ECO:0000259" key="4">
    <source>
        <dbReference type="PROSITE" id="PS01124"/>
    </source>
</evidence>
<dbReference type="InterPro" id="IPR003313">
    <property type="entry name" value="AraC-bd"/>
</dbReference>
<dbReference type="Gene3D" id="2.60.120.10">
    <property type="entry name" value="Jelly Rolls"/>
    <property type="match status" value="1"/>
</dbReference>
<dbReference type="SMART" id="SM00342">
    <property type="entry name" value="HTH_ARAC"/>
    <property type="match status" value="1"/>
</dbReference>
<dbReference type="Proteomes" id="UP000051845">
    <property type="component" value="Unassembled WGS sequence"/>
</dbReference>
<protein>
    <submittedName>
        <fullName evidence="5">Transcriptional regulator, AraC XylS family</fullName>
    </submittedName>
</protein>
<dbReference type="PANTHER" id="PTHR43280">
    <property type="entry name" value="ARAC-FAMILY TRANSCRIPTIONAL REGULATOR"/>
    <property type="match status" value="1"/>
</dbReference>
<name>A0A0R2BHK4_SECCO</name>
<dbReference type="InterPro" id="IPR014710">
    <property type="entry name" value="RmlC-like_jellyroll"/>
</dbReference>
<dbReference type="Pfam" id="PF02311">
    <property type="entry name" value="AraC_binding"/>
    <property type="match status" value="1"/>
</dbReference>
<feature type="domain" description="HTH araC/xylS-type" evidence="4">
    <location>
        <begin position="178"/>
        <end position="276"/>
    </location>
</feature>
<keyword evidence="3" id="KW-0804">Transcription</keyword>
<reference evidence="5 6" key="1">
    <citation type="journal article" date="2015" name="Genome Announc.">
        <title>Expanding the biotechnology potential of lactobacilli through comparative genomics of 213 strains and associated genera.</title>
        <authorList>
            <person name="Sun Z."/>
            <person name="Harris H.M."/>
            <person name="McCann A."/>
            <person name="Guo C."/>
            <person name="Argimon S."/>
            <person name="Zhang W."/>
            <person name="Yang X."/>
            <person name="Jeffery I.B."/>
            <person name="Cooney J.C."/>
            <person name="Kagawa T.F."/>
            <person name="Liu W."/>
            <person name="Song Y."/>
            <person name="Salvetti E."/>
            <person name="Wrobel A."/>
            <person name="Rasinkangas P."/>
            <person name="Parkhill J."/>
            <person name="Rea M.C."/>
            <person name="O'Sullivan O."/>
            <person name="Ritari J."/>
            <person name="Douillard F.P."/>
            <person name="Paul Ross R."/>
            <person name="Yang R."/>
            <person name="Briner A.E."/>
            <person name="Felis G.E."/>
            <person name="de Vos W.M."/>
            <person name="Barrangou R."/>
            <person name="Klaenhammer T.R."/>
            <person name="Caufield P.W."/>
            <person name="Cui Y."/>
            <person name="Zhang H."/>
            <person name="O'Toole P.W."/>
        </authorList>
    </citation>
    <scope>NUCLEOTIDE SEQUENCE [LARGE SCALE GENOMIC DNA]</scope>
    <source>
        <strain evidence="5 6">DSM 20515</strain>
    </source>
</reference>
<comment type="caution">
    <text evidence="5">The sequence shown here is derived from an EMBL/GenBank/DDBJ whole genome shotgun (WGS) entry which is preliminary data.</text>
</comment>
<dbReference type="Gene3D" id="1.10.10.60">
    <property type="entry name" value="Homeodomain-like"/>
    <property type="match status" value="1"/>
</dbReference>
<dbReference type="EMBL" id="AYYR01000003">
    <property type="protein sequence ID" value="KRM77954.1"/>
    <property type="molecule type" value="Genomic_DNA"/>
</dbReference>
<dbReference type="PROSITE" id="PS01124">
    <property type="entry name" value="HTH_ARAC_FAMILY_2"/>
    <property type="match status" value="1"/>
</dbReference>
<dbReference type="SUPFAM" id="SSF46689">
    <property type="entry name" value="Homeodomain-like"/>
    <property type="match status" value="2"/>
</dbReference>
<dbReference type="InterPro" id="IPR009057">
    <property type="entry name" value="Homeodomain-like_sf"/>
</dbReference>
<evidence type="ECO:0000256" key="3">
    <source>
        <dbReference type="ARBA" id="ARBA00023163"/>
    </source>
</evidence>
<dbReference type="InterPro" id="IPR018060">
    <property type="entry name" value="HTH_AraC"/>
</dbReference>
<dbReference type="AlphaFoldDB" id="A0A0R2BHK4"/>
<dbReference type="STRING" id="33960.TY91_11590"/>
<keyword evidence="1" id="KW-0805">Transcription regulation</keyword>
<keyword evidence="2" id="KW-0238">DNA-binding</keyword>
<dbReference type="GO" id="GO:0043565">
    <property type="term" value="F:sequence-specific DNA binding"/>
    <property type="evidence" value="ECO:0007669"/>
    <property type="project" value="InterPro"/>
</dbReference>
<proteinExistence type="predicted"/>
<evidence type="ECO:0000256" key="2">
    <source>
        <dbReference type="ARBA" id="ARBA00023125"/>
    </source>
</evidence>
<dbReference type="GO" id="GO:0003700">
    <property type="term" value="F:DNA-binding transcription factor activity"/>
    <property type="evidence" value="ECO:0007669"/>
    <property type="project" value="InterPro"/>
</dbReference>
<dbReference type="Pfam" id="PF12833">
    <property type="entry name" value="HTH_18"/>
    <property type="match status" value="1"/>
</dbReference>
<dbReference type="InterPro" id="IPR037923">
    <property type="entry name" value="HTH-like"/>
</dbReference>
<evidence type="ECO:0000313" key="5">
    <source>
        <dbReference type="EMBL" id="KRM77954.1"/>
    </source>
</evidence>
<evidence type="ECO:0000313" key="6">
    <source>
        <dbReference type="Proteomes" id="UP000051845"/>
    </source>
</evidence>
<accession>A0A0R2BHK4</accession>
<evidence type="ECO:0000256" key="1">
    <source>
        <dbReference type="ARBA" id="ARBA00023015"/>
    </source>
</evidence>
<organism evidence="5 6">
    <name type="scientific">Secundilactobacillus collinoides DSM 20515 = JCM 1123</name>
    <dbReference type="NCBI Taxonomy" id="1423733"/>
    <lineage>
        <taxon>Bacteria</taxon>
        <taxon>Bacillati</taxon>
        <taxon>Bacillota</taxon>
        <taxon>Bacilli</taxon>
        <taxon>Lactobacillales</taxon>
        <taxon>Lactobacillaceae</taxon>
        <taxon>Secundilactobacillus</taxon>
    </lineage>
</organism>